<sequence>MGGVLPSNGAAETPIPGFIEEPTLLYDDLDIRVIWRAGSSNYLLITFGDLVGLANGLRFAADIPAAKAGINCIGIVAKRPNWYPVSSIHAAFATIAPILRDFSLRITYGGSMGGYAAIKYSKLFGATHIIAMCPQWSIDPTECDGHHPGWASYFEPRLSGMGIKTEDVSGAVTVMADPFDRIDRFHLERIARAAPNLLVIGVFFVGHHITHVFAGTKTLVDIIAAAMAADQQSLIALSRSARKDHNVRFEKLIDIGTRRMPRFAGRLISSRLREGRLDRRLGAKYAILVISQYLKAGDPSSAADYYEIVKEDFAEPSQAIVAALLVCHANGAMPAIKTTHRTVIYFSLVLGFCVHAARGSLEGGTLLPVHFDLVGRGLALFVNIGPSRVYLHAHPDGRIGFATESTSVPVFQMSPSSGEWFALEARNLFLSAEREGQITANRTEIGGWERFTIEIAVSSDHP</sequence>
<dbReference type="RefSeq" id="WP_422864792.1">
    <property type="nucleotide sequence ID" value="NZ_JAMSKV010000011.1"/>
</dbReference>
<gene>
    <name evidence="1" type="ORF">NFI95_12715</name>
</gene>
<keyword evidence="2" id="KW-1185">Reference proteome</keyword>
<dbReference type="SUPFAM" id="SSF50405">
    <property type="entry name" value="Actin-crosslinking proteins"/>
    <property type="match status" value="1"/>
</dbReference>
<name>A0ABT1W8T2_9PROT</name>
<comment type="caution">
    <text evidence="1">The sequence shown here is derived from an EMBL/GenBank/DDBJ whole genome shotgun (WGS) entry which is preliminary data.</text>
</comment>
<reference evidence="1 2" key="1">
    <citation type="submission" date="2022-06" db="EMBL/GenBank/DDBJ databases">
        <title>Endosaccharibacter gen. nov., sp. nov., endophytic bacteria isolated from sugarcane.</title>
        <authorList>
            <person name="Pitiwittayakul N."/>
            <person name="Yukphan P."/>
            <person name="Charoenyingcharoen P."/>
            <person name="Tanasupawat S."/>
        </authorList>
    </citation>
    <scope>NUCLEOTIDE SEQUENCE [LARGE SCALE GENOMIC DNA]</scope>
    <source>
        <strain evidence="1 2">KSS8</strain>
    </source>
</reference>
<accession>A0ABT1W8T2</accession>
<proteinExistence type="predicted"/>
<dbReference type="Proteomes" id="UP001524587">
    <property type="component" value="Unassembled WGS sequence"/>
</dbReference>
<protein>
    <recommendedName>
        <fullName evidence="3">Alpha/beta hydrolase</fullName>
    </recommendedName>
</protein>
<dbReference type="Gene3D" id="2.80.10.50">
    <property type="match status" value="1"/>
</dbReference>
<evidence type="ECO:0008006" key="3">
    <source>
        <dbReference type="Google" id="ProtNLM"/>
    </source>
</evidence>
<dbReference type="EMBL" id="JAMSKV010000011">
    <property type="protein sequence ID" value="MCQ8279304.1"/>
    <property type="molecule type" value="Genomic_DNA"/>
</dbReference>
<evidence type="ECO:0000313" key="2">
    <source>
        <dbReference type="Proteomes" id="UP001524587"/>
    </source>
</evidence>
<dbReference type="InterPro" id="IPR008999">
    <property type="entry name" value="Actin-crosslinking"/>
</dbReference>
<evidence type="ECO:0000313" key="1">
    <source>
        <dbReference type="EMBL" id="MCQ8279304.1"/>
    </source>
</evidence>
<organism evidence="1 2">
    <name type="scientific">Endosaccharibacter trunci</name>
    <dbReference type="NCBI Taxonomy" id="2812733"/>
    <lineage>
        <taxon>Bacteria</taxon>
        <taxon>Pseudomonadati</taxon>
        <taxon>Pseudomonadota</taxon>
        <taxon>Alphaproteobacteria</taxon>
        <taxon>Acetobacterales</taxon>
        <taxon>Acetobacteraceae</taxon>
        <taxon>Endosaccharibacter</taxon>
    </lineage>
</organism>